<sequence length="59" mass="6326">MDLSPTLKTCVFPTEKQLIGTRMSGASEVAETSAVLGLNQVLSPEFLTVSRKNVTDKAD</sequence>
<protein>
    <submittedName>
        <fullName evidence="1">Uncharacterized protein</fullName>
    </submittedName>
</protein>
<dbReference type="EMBL" id="CP019630">
    <property type="protein sequence ID" value="AQQ03541.1"/>
    <property type="molecule type" value="Genomic_DNA"/>
</dbReference>
<keyword evidence="2" id="KW-1185">Reference proteome</keyword>
<accession>A0ABN4WX02</accession>
<evidence type="ECO:0000313" key="1">
    <source>
        <dbReference type="EMBL" id="AQQ03541.1"/>
    </source>
</evidence>
<evidence type="ECO:0000313" key="2">
    <source>
        <dbReference type="Proteomes" id="UP000188174"/>
    </source>
</evidence>
<organism evidence="1 2">
    <name type="scientific">Roseibium algicola</name>
    <dbReference type="NCBI Taxonomy" id="2857014"/>
    <lineage>
        <taxon>Bacteria</taxon>
        <taxon>Pseudomonadati</taxon>
        <taxon>Pseudomonadota</taxon>
        <taxon>Alphaproteobacteria</taxon>
        <taxon>Hyphomicrobiales</taxon>
        <taxon>Stappiaceae</taxon>
        <taxon>Roseibium</taxon>
    </lineage>
</organism>
<name>A0ABN4WX02_9HYPH</name>
<dbReference type="Proteomes" id="UP000188174">
    <property type="component" value="Chromosome"/>
</dbReference>
<reference evidence="1 2" key="1">
    <citation type="submission" date="2017-02" db="EMBL/GenBank/DDBJ databases">
        <authorList>
            <person name="Jeong S."/>
        </authorList>
    </citation>
    <scope>NUCLEOTIDE SEQUENCE [LARGE SCALE GENOMIC DNA]</scope>
    <source>
        <strain evidence="1 2">RMAR6-6</strain>
    </source>
</reference>
<proteinExistence type="predicted"/>
<gene>
    <name evidence="1" type="ORF">B0E33_07970</name>
</gene>